<feature type="region of interest" description="Disordered" evidence="1">
    <location>
        <begin position="244"/>
        <end position="275"/>
    </location>
</feature>
<dbReference type="AlphaFoldDB" id="Q9FPW5"/>
<dbReference type="GO" id="GO:0009631">
    <property type="term" value="P:cold acclimation"/>
    <property type="evidence" value="ECO:0007669"/>
    <property type="project" value="TreeGrafter"/>
</dbReference>
<dbReference type="EMBL" id="AF293023">
    <property type="protein sequence ID" value="AAG01035.2"/>
    <property type="molecule type" value="mRNA"/>
</dbReference>
<reference evidence="3" key="1">
    <citation type="journal article" date="2002" name="Proc. Natl. Acad. Sci. U.S.A.">
        <title>A gene encoding a protein modified by the phytohormone indoleacetic acid.</title>
        <authorList>
            <person name="Walz A."/>
            <person name="Park S."/>
            <person name="Slovin J.P."/>
            <person name="Ludwig-Muller J."/>
            <person name="Momonoki Y.S."/>
            <person name="Cohen J.D."/>
        </authorList>
    </citation>
    <scope>NUCLEOTIDE SEQUENCE</scope>
</reference>
<gene>
    <name evidence="3" type="primary">iap1</name>
</gene>
<accession>Q9FPW5</accession>
<reference evidence="4" key="2">
    <citation type="journal article" date="2008" name="Planta">
        <title>Heterologous expression of IAP1, a seed protein from bean modified by indole-3-acetic acid, in Arabidopsis thaliana and Medicago truncatula.</title>
        <authorList>
            <person name="Walz A."/>
            <person name="Seidel C."/>
            <person name="Rusak G."/>
            <person name="Park S."/>
            <person name="Cohen J.D."/>
            <person name="Ludwig-Muller J."/>
        </authorList>
    </citation>
    <scope>NUCLEOTIDE SEQUENCE</scope>
</reference>
<feature type="compositionally biased region" description="Basic and acidic residues" evidence="1">
    <location>
        <begin position="153"/>
        <end position="164"/>
    </location>
</feature>
<dbReference type="Gene3D" id="6.10.140.1430">
    <property type="match status" value="1"/>
</dbReference>
<name>Q9FPW5_PHAVU</name>
<protein>
    <submittedName>
        <fullName evidence="3">IAA-protein conjugate</fullName>
    </submittedName>
    <submittedName>
        <fullName evidence="4">IAP1</fullName>
    </submittedName>
</protein>
<dbReference type="InterPro" id="IPR004238">
    <property type="entry name" value="ECP63-like_dom"/>
</dbReference>
<sequence>MASGQEFKGDRAEAAAKLAAKDIGDINRQNERDENFDLHSETNFRQARAEAAAKLAAKDLEDVNRMRDHTHSTTTFKEQRYDENRPGVIGSMFRAAKEAVVGKPHTVETSLSGNDSNRERVTKEQGNDSNRERVTKEQGGSKMGEYADYSTQKAKERKDERMQKAGEYTDFPTQKAKESKDYAERIKEAKDATLQKAAEYKDYTAEKAKEEKDSATGKLGELKDSAADAAKRAMGFFTGTRDETKVSGTAEDNKRRIEEVRVQDKDYGTGHGGEKLVIKMEESRPGAVADAMKAAERALGGVMEEEGTLRVERHREKM</sequence>
<evidence type="ECO:0000313" key="3">
    <source>
        <dbReference type="EMBL" id="AAG01035.2"/>
    </source>
</evidence>
<proteinExistence type="evidence at transcript level"/>
<dbReference type="EMBL" id="AY166712">
    <property type="protein sequence ID" value="AAN75451.1"/>
    <property type="molecule type" value="Genomic_DNA"/>
</dbReference>
<feature type="compositionally biased region" description="Basic and acidic residues" evidence="1">
    <location>
        <begin position="116"/>
        <end position="136"/>
    </location>
</feature>
<dbReference type="PANTHER" id="PTHR47877">
    <property type="entry name" value="LATE EMBRYOGENESIS ABUNDANT DOMAIN-CONTAINING PROTEIN / LEA DOMAIN-CONTAINING PROTEIN"/>
    <property type="match status" value="1"/>
</dbReference>
<dbReference type="PANTHER" id="PTHR47877:SF4">
    <property type="entry name" value="LATE EMBRYOGENESIS ABUNDANT PROTEIN ECP63"/>
    <property type="match status" value="1"/>
</dbReference>
<feature type="region of interest" description="Disordered" evidence="1">
    <location>
        <begin position="99"/>
        <end position="182"/>
    </location>
</feature>
<evidence type="ECO:0000259" key="2">
    <source>
        <dbReference type="Pfam" id="PF02987"/>
    </source>
</evidence>
<evidence type="ECO:0000256" key="1">
    <source>
        <dbReference type="SAM" id="MobiDB-lite"/>
    </source>
</evidence>
<feature type="domain" description="Late embryogenesis abundant protein ECP63-like" evidence="2">
    <location>
        <begin position="180"/>
        <end position="222"/>
    </location>
</feature>
<feature type="region of interest" description="Disordered" evidence="1">
    <location>
        <begin position="62"/>
        <end position="83"/>
    </location>
</feature>
<evidence type="ECO:0000313" key="4">
    <source>
        <dbReference type="EMBL" id="AAN75451.1"/>
    </source>
</evidence>
<dbReference type="Pfam" id="PF02987">
    <property type="entry name" value="LEA_4"/>
    <property type="match status" value="1"/>
</dbReference>
<dbReference type="GO" id="GO:0005829">
    <property type="term" value="C:cytosol"/>
    <property type="evidence" value="ECO:0007669"/>
    <property type="project" value="TreeGrafter"/>
</dbReference>
<organism evidence="3">
    <name type="scientific">Phaseolus vulgaris</name>
    <name type="common">Kidney bean</name>
    <name type="synonym">French bean</name>
    <dbReference type="NCBI Taxonomy" id="3885"/>
    <lineage>
        <taxon>Eukaryota</taxon>
        <taxon>Viridiplantae</taxon>
        <taxon>Streptophyta</taxon>
        <taxon>Embryophyta</taxon>
        <taxon>Tracheophyta</taxon>
        <taxon>Spermatophyta</taxon>
        <taxon>Magnoliopsida</taxon>
        <taxon>eudicotyledons</taxon>
        <taxon>Gunneridae</taxon>
        <taxon>Pentapetalae</taxon>
        <taxon>rosids</taxon>
        <taxon>fabids</taxon>
        <taxon>Fabales</taxon>
        <taxon>Fabaceae</taxon>
        <taxon>Papilionoideae</taxon>
        <taxon>50 kb inversion clade</taxon>
        <taxon>NPAAA clade</taxon>
        <taxon>indigoferoid/millettioid clade</taxon>
        <taxon>Phaseoleae</taxon>
        <taxon>Phaseolus</taxon>
    </lineage>
</organism>